<feature type="region of interest" description="Disordered" evidence="4">
    <location>
        <begin position="42"/>
        <end position="63"/>
    </location>
</feature>
<feature type="region of interest" description="Disordered" evidence="4">
    <location>
        <begin position="1"/>
        <end position="27"/>
    </location>
</feature>
<evidence type="ECO:0000256" key="4">
    <source>
        <dbReference type="SAM" id="MobiDB-lite"/>
    </source>
</evidence>
<reference evidence="6" key="2">
    <citation type="submission" date="2020-09" db="EMBL/GenBank/DDBJ databases">
        <authorList>
            <person name="Sun Q."/>
            <person name="Zhou Y."/>
        </authorList>
    </citation>
    <scope>NUCLEOTIDE SEQUENCE</scope>
    <source>
        <strain evidence="6">CGMCC 1.15425</strain>
    </source>
</reference>
<dbReference type="PANTHER" id="PTHR11559">
    <property type="entry name" value="CARBOXYLESTERASE"/>
    <property type="match status" value="1"/>
</dbReference>
<dbReference type="Pfam" id="PF00135">
    <property type="entry name" value="COesterase"/>
    <property type="match status" value="1"/>
</dbReference>
<evidence type="ECO:0000256" key="3">
    <source>
        <dbReference type="RuleBase" id="RU361235"/>
    </source>
</evidence>
<protein>
    <recommendedName>
        <fullName evidence="3">Carboxylic ester hydrolase</fullName>
        <ecNumber evidence="3">3.1.1.-</ecNumber>
    </recommendedName>
</protein>
<feature type="compositionally biased region" description="Basic and acidic residues" evidence="4">
    <location>
        <begin position="1"/>
        <end position="11"/>
    </location>
</feature>
<organism evidence="6 7">
    <name type="scientific">Pseudohongiella nitratireducens</name>
    <dbReference type="NCBI Taxonomy" id="1768907"/>
    <lineage>
        <taxon>Bacteria</taxon>
        <taxon>Pseudomonadati</taxon>
        <taxon>Pseudomonadota</taxon>
        <taxon>Gammaproteobacteria</taxon>
        <taxon>Pseudomonadales</taxon>
        <taxon>Pseudohongiellaceae</taxon>
        <taxon>Pseudohongiella</taxon>
    </lineage>
</organism>
<feature type="domain" description="Carboxylesterase type B" evidence="5">
    <location>
        <begin position="10"/>
        <end position="486"/>
    </location>
</feature>
<evidence type="ECO:0000256" key="1">
    <source>
        <dbReference type="ARBA" id="ARBA00005964"/>
    </source>
</evidence>
<dbReference type="InterPro" id="IPR029058">
    <property type="entry name" value="AB_hydrolase_fold"/>
</dbReference>
<accession>A0A916QKX8</accession>
<dbReference type="EC" id="3.1.1.-" evidence="3"/>
<dbReference type="InterPro" id="IPR019826">
    <property type="entry name" value="Carboxylesterase_B_AS"/>
</dbReference>
<dbReference type="AlphaFoldDB" id="A0A916QKX8"/>
<dbReference type="SUPFAM" id="SSF53474">
    <property type="entry name" value="alpha/beta-Hydrolases"/>
    <property type="match status" value="1"/>
</dbReference>
<name>A0A916QKX8_9GAMM</name>
<keyword evidence="2 3" id="KW-0378">Hydrolase</keyword>
<evidence type="ECO:0000256" key="2">
    <source>
        <dbReference type="ARBA" id="ARBA00022801"/>
    </source>
</evidence>
<keyword evidence="7" id="KW-1185">Reference proteome</keyword>
<evidence type="ECO:0000259" key="5">
    <source>
        <dbReference type="Pfam" id="PF00135"/>
    </source>
</evidence>
<comment type="similarity">
    <text evidence="1 3">Belongs to the type-B carboxylesterase/lipase family.</text>
</comment>
<dbReference type="EMBL" id="BMIY01000007">
    <property type="protein sequence ID" value="GFZ75825.1"/>
    <property type="molecule type" value="Genomic_DNA"/>
</dbReference>
<dbReference type="InterPro" id="IPR050309">
    <property type="entry name" value="Type-B_Carboxylest/Lipase"/>
</dbReference>
<dbReference type="PROSITE" id="PS00122">
    <property type="entry name" value="CARBOXYLESTERASE_B_1"/>
    <property type="match status" value="1"/>
</dbReference>
<evidence type="ECO:0000313" key="6">
    <source>
        <dbReference type="EMBL" id="GFZ75825.1"/>
    </source>
</evidence>
<evidence type="ECO:0000313" key="7">
    <source>
        <dbReference type="Proteomes" id="UP000627715"/>
    </source>
</evidence>
<reference evidence="6" key="1">
    <citation type="journal article" date="2014" name="Int. J. Syst. Evol. Microbiol.">
        <title>Complete genome sequence of Corynebacterium casei LMG S-19264T (=DSM 44701T), isolated from a smear-ripened cheese.</title>
        <authorList>
            <consortium name="US DOE Joint Genome Institute (JGI-PGF)"/>
            <person name="Walter F."/>
            <person name="Albersmeier A."/>
            <person name="Kalinowski J."/>
            <person name="Ruckert C."/>
        </authorList>
    </citation>
    <scope>NUCLEOTIDE SEQUENCE</scope>
    <source>
        <strain evidence="6">CGMCC 1.15425</strain>
    </source>
</reference>
<dbReference type="Gene3D" id="3.40.50.1820">
    <property type="entry name" value="alpha/beta hydrolase"/>
    <property type="match status" value="1"/>
</dbReference>
<sequence length="508" mass="55581">MAQPPGDERPRVSPPQGRLIGERSDRDQRVAVYKGIPYAAPPVGQRRWQPPQAPASWSGEREADSFGPNCMQQSYPEGSFFYRPARLSSEDCLYLNVWSKASADERKPVMVWIHGGALTRGSGAISTYDGTELAAKGAVVVTLNYRLGVFGYFAHPELVAESPNFSAGNYGILDQIAALQWVQDNIAAFGGDPDNVTIFGESAGAWSVNFLTASPLAQGLFHKVIAQSGARLDTRVELDRQTSAGPSAISAGQELASVIGAADLAELRAMPAEQLLNASQSAGFRTDGIVDGWVIPDQLYSLFSRGQQHPVPVMLGFNSDEGTTLGAAANLPANEAEYQARMRAVYGELAELVMDVYPADNIRRSVLDSFRDTTFGWNMVTWANLTRHVNQPAYLYFFTHHPPGATESGLGAYHASEIAYTFNNAHTLRGDTSAFDYRLADIMSDYWVSFARTGKPVSPGQPAWQPYSNAARHYLQFDKEVSAGQNLLPDNWAVLDRVMDRRRQSVSD</sequence>
<dbReference type="InterPro" id="IPR002018">
    <property type="entry name" value="CarbesteraseB"/>
</dbReference>
<gene>
    <name evidence="6" type="ORF">GCM10011403_18020</name>
</gene>
<comment type="caution">
    <text evidence="6">The sequence shown here is derived from an EMBL/GenBank/DDBJ whole genome shotgun (WGS) entry which is preliminary data.</text>
</comment>
<dbReference type="Proteomes" id="UP000627715">
    <property type="component" value="Unassembled WGS sequence"/>
</dbReference>
<proteinExistence type="inferred from homology"/>
<dbReference type="GO" id="GO:0016787">
    <property type="term" value="F:hydrolase activity"/>
    <property type="evidence" value="ECO:0007669"/>
    <property type="project" value="UniProtKB-KW"/>
</dbReference>